<dbReference type="InterPro" id="IPR005202">
    <property type="entry name" value="TF_GRAS"/>
</dbReference>
<protein>
    <recommendedName>
        <fullName evidence="7">Scarecrow-like protein 6</fullName>
    </recommendedName>
</protein>
<evidence type="ECO:0000313" key="5">
    <source>
        <dbReference type="EMBL" id="KAK9143120.1"/>
    </source>
</evidence>
<dbReference type="EMBL" id="JBBNAF010000005">
    <property type="protein sequence ID" value="KAK9143120.1"/>
    <property type="molecule type" value="Genomic_DNA"/>
</dbReference>
<organism evidence="5 6">
    <name type="scientific">Stephania yunnanensis</name>
    <dbReference type="NCBI Taxonomy" id="152371"/>
    <lineage>
        <taxon>Eukaryota</taxon>
        <taxon>Viridiplantae</taxon>
        <taxon>Streptophyta</taxon>
        <taxon>Embryophyta</taxon>
        <taxon>Tracheophyta</taxon>
        <taxon>Spermatophyta</taxon>
        <taxon>Magnoliopsida</taxon>
        <taxon>Ranunculales</taxon>
        <taxon>Menispermaceae</taxon>
        <taxon>Menispermoideae</taxon>
        <taxon>Cissampelideae</taxon>
        <taxon>Stephania</taxon>
    </lineage>
</organism>
<gene>
    <name evidence="5" type="ORF">Syun_012520</name>
</gene>
<keyword evidence="6" id="KW-1185">Reference proteome</keyword>
<feature type="region of interest" description="SAW" evidence="3">
    <location>
        <begin position="790"/>
        <end position="861"/>
    </location>
</feature>
<dbReference type="Proteomes" id="UP001420932">
    <property type="component" value="Unassembled WGS sequence"/>
</dbReference>
<reference evidence="5 6" key="1">
    <citation type="submission" date="2024-01" db="EMBL/GenBank/DDBJ databases">
        <title>Genome assemblies of Stephania.</title>
        <authorList>
            <person name="Yang L."/>
        </authorList>
    </citation>
    <scope>NUCLEOTIDE SEQUENCE [LARGE SCALE GENOMIC DNA]</scope>
    <source>
        <strain evidence="5">YNDBR</strain>
        <tissue evidence="5">Leaf</tissue>
    </source>
</reference>
<sequence length="862" mass="93456">MTGIPFNLQAKKGVFQVSEISSSSNLCTASATSVSSFSSLLVVDNHKWKSKSCCYKDEIITSGCFEPTSVLDTRKSPSPPTSTSTLSSSLGAPSTTGSTDSAAGVAAVSDNPPSSKWPSTHDDTAAAAAAEPGGNINRKDEWGSELQPIPTALEIIGGSTVGVGGGGGGEKCGGGGGGMEDWESMWPETAASSPSQEQSLLRWIMGDVEDPSSGLKQFLQGVGPSDHHQFEGNAGFGILDSGSGSAALEPLTHPCLLPPQLSNNVRPVVSNSLSIPLHNKGHNPNTSNPIFSPLSNSTAALTLPLPLNLPLPISLSSSTGFFQQPQQFEVADEKPQLLSPHHQQILINQHQQQNQNNSNSNSSSSNSAFFVHLPSFAQQDQQTLLPPQPKRHHPSVVDPSFQISKAPFTDSAQELYMRRQQHQQQHQHQHQLQLLPSHLQQRPLMGTKAKLVGGDGGGPGEEVSHHHNHHQYHHQFHQTQQTHHHHQQTQQQQALIDQLFKAAELVESGNLVHARGILARLNHQLSPVGKPLHRAAFYFKEALLLLSNNNAATVTAATSPPQRISTPFDVFLKIGSYKAFSETSPIVQFANFTCNQVLLEALEGFNSIRIIDFDLGLGGQWASFMQEISLRMGGAPSLRITAITSPSSHDHPLELVLAKDNLSHFASDLGISFAIEILSLDSYDPTSWSLALNVSEGEAIAVNLPASPSSYHPSTFPSILRLVKQLSPKIVVSVERGSDCTDLSFSQHFLHSLNSNAVLLESLDAVSTNPDTVNKIERFLLQPRIDCAVLRRHCVLEKVPPCRTIFATAAFSPFPFSNFTETQAEWLVKRIKVRGFHVEKRQNSLVLCWQMQDLVSVSAWTC</sequence>
<comment type="caution">
    <text evidence="3">Lacks conserved residue(s) required for the propagation of feature annotation.</text>
</comment>
<dbReference type="AlphaFoldDB" id="A0AAP0K0M4"/>
<evidence type="ECO:0000256" key="3">
    <source>
        <dbReference type="PROSITE-ProRule" id="PRU01191"/>
    </source>
</evidence>
<feature type="region of interest" description="Leucine repeat II (LRII)" evidence="3">
    <location>
        <begin position="657"/>
        <end position="689"/>
    </location>
</feature>
<dbReference type="PROSITE" id="PS50985">
    <property type="entry name" value="GRAS"/>
    <property type="match status" value="1"/>
</dbReference>
<proteinExistence type="inferred from homology"/>
<keyword evidence="2" id="KW-0804">Transcription</keyword>
<feature type="region of interest" description="Disordered" evidence="4">
    <location>
        <begin position="68"/>
        <end position="142"/>
    </location>
</feature>
<feature type="region of interest" description="VHIID" evidence="3">
    <location>
        <begin position="577"/>
        <end position="642"/>
    </location>
</feature>
<dbReference type="PANTHER" id="PTHR31636">
    <property type="entry name" value="OSJNBA0084A10.13 PROTEIN-RELATED"/>
    <property type="match status" value="1"/>
</dbReference>
<name>A0AAP0K0M4_9MAGN</name>
<dbReference type="Pfam" id="PF03514">
    <property type="entry name" value="GRAS"/>
    <property type="match status" value="1"/>
</dbReference>
<accession>A0AAP0K0M4</accession>
<feature type="compositionally biased region" description="Low complexity" evidence="4">
    <location>
        <begin position="81"/>
        <end position="99"/>
    </location>
</feature>
<evidence type="ECO:0000256" key="4">
    <source>
        <dbReference type="SAM" id="MobiDB-lite"/>
    </source>
</evidence>
<evidence type="ECO:0000256" key="1">
    <source>
        <dbReference type="ARBA" id="ARBA00023015"/>
    </source>
</evidence>
<evidence type="ECO:0000313" key="6">
    <source>
        <dbReference type="Proteomes" id="UP001420932"/>
    </source>
</evidence>
<keyword evidence="1" id="KW-0805">Transcription regulation</keyword>
<comment type="similarity">
    <text evidence="3">Belongs to the GRAS family.</text>
</comment>
<evidence type="ECO:0008006" key="7">
    <source>
        <dbReference type="Google" id="ProtNLM"/>
    </source>
</evidence>
<comment type="caution">
    <text evidence="5">The sequence shown here is derived from an EMBL/GenBank/DDBJ whole genome shotgun (WGS) entry which is preliminary data.</text>
</comment>
<evidence type="ECO:0000256" key="2">
    <source>
        <dbReference type="ARBA" id="ARBA00023163"/>
    </source>
</evidence>